<keyword evidence="2" id="KW-1133">Transmembrane helix</keyword>
<keyword evidence="2" id="KW-0472">Membrane</keyword>
<proteinExistence type="predicted"/>
<dbReference type="Proteomes" id="UP000030754">
    <property type="component" value="Unassembled WGS sequence"/>
</dbReference>
<feature type="compositionally biased region" description="Basic and acidic residues" evidence="1">
    <location>
        <begin position="422"/>
        <end position="434"/>
    </location>
</feature>
<feature type="non-terminal residue" evidence="3">
    <location>
        <position position="1"/>
    </location>
</feature>
<evidence type="ECO:0000313" key="3">
    <source>
        <dbReference type="EMBL" id="CDJ63165.1"/>
    </source>
</evidence>
<name>U6MND0_9EIME</name>
<protein>
    <submittedName>
        <fullName evidence="3">Uncharacterized protein</fullName>
    </submittedName>
</protein>
<dbReference type="OrthoDB" id="347359at2759"/>
<feature type="compositionally biased region" description="Basic and acidic residues" evidence="1">
    <location>
        <begin position="364"/>
        <end position="374"/>
    </location>
</feature>
<dbReference type="AlphaFoldDB" id="U6MND0"/>
<keyword evidence="4" id="KW-1185">Reference proteome</keyword>
<organism evidence="3 4">
    <name type="scientific">Eimeria necatrix</name>
    <dbReference type="NCBI Taxonomy" id="51315"/>
    <lineage>
        <taxon>Eukaryota</taxon>
        <taxon>Sar</taxon>
        <taxon>Alveolata</taxon>
        <taxon>Apicomplexa</taxon>
        <taxon>Conoidasida</taxon>
        <taxon>Coccidia</taxon>
        <taxon>Eucoccidiorida</taxon>
        <taxon>Eimeriorina</taxon>
        <taxon>Eimeriidae</taxon>
        <taxon>Eimeria</taxon>
    </lineage>
</organism>
<gene>
    <name evidence="3" type="ORF">ENH_00036640</name>
</gene>
<dbReference type="EMBL" id="HG722734">
    <property type="protein sequence ID" value="CDJ63165.1"/>
    <property type="molecule type" value="Genomic_DNA"/>
</dbReference>
<evidence type="ECO:0000313" key="4">
    <source>
        <dbReference type="Proteomes" id="UP000030754"/>
    </source>
</evidence>
<feature type="compositionally biased region" description="Low complexity" evidence="1">
    <location>
        <begin position="403"/>
        <end position="421"/>
    </location>
</feature>
<accession>U6MND0</accession>
<feature type="region of interest" description="Disordered" evidence="1">
    <location>
        <begin position="361"/>
        <end position="434"/>
    </location>
</feature>
<dbReference type="RefSeq" id="XP_013440527.1">
    <property type="nucleotide sequence ID" value="XM_013585073.1"/>
</dbReference>
<reference evidence="3" key="2">
    <citation type="submission" date="2013-10" db="EMBL/GenBank/DDBJ databases">
        <authorList>
            <person name="Aslett M."/>
        </authorList>
    </citation>
    <scope>NUCLEOTIDE SEQUENCE [LARGE SCALE GENOMIC DNA]</scope>
    <source>
        <strain evidence="3">Houghton</strain>
    </source>
</reference>
<keyword evidence="2" id="KW-0812">Transmembrane</keyword>
<sequence length="434" mass="46824">ASVLHKVGIPVCDYATVRFMDVNSSHILAKLYGEDSEIFEVAKICLSATGSGELLQNEDGSNQIDELVETLESKRKEICNSIPEPEETDFNFLDFKNLDEDARHQSWAVLSTETTAGTFEEIIQSGIQDLDSTVTISGSKKKIYGMESARSAIRPWRISISNASNPGSLIITSEAPTDEQLNQWATECNKAKGQVECDKVKAGVPILKKRISLLISPAQCYSSSSGSVGRPCSVKELMGGSGESSVPQNALDRSVTAAADSVKRLRVKIETSKDAACAVADESITTVQNEVLKLKQGSNCKFTRDRMIRLTNHLCYNAIDSLSTVTALYFILALAMMLLVTVLLILIIELRDNDKYGSTQCAPAEDHSVEKAGSDVEAPVVANPEETKEADVDGAVDPDTVHEVPPAASEDPEAAPHSPESASKEDLKATEEGP</sequence>
<dbReference type="GeneID" id="25473826"/>
<dbReference type="VEuPathDB" id="ToxoDB:ENH_00036640"/>
<reference evidence="3" key="1">
    <citation type="submission" date="2013-10" db="EMBL/GenBank/DDBJ databases">
        <title>Genomic analysis of the causative agents of coccidiosis in chickens.</title>
        <authorList>
            <person name="Reid A.J."/>
            <person name="Blake D."/>
            <person name="Billington K."/>
            <person name="Browne H."/>
            <person name="Dunn M."/>
            <person name="Hung S."/>
            <person name="Kawahara F."/>
            <person name="Miranda-Saavedra D."/>
            <person name="Mourier T."/>
            <person name="Nagra H."/>
            <person name="Otto T.D."/>
            <person name="Rawlings N."/>
            <person name="Sanchez A."/>
            <person name="Sanders M."/>
            <person name="Subramaniam C."/>
            <person name="Tay Y."/>
            <person name="Dear P."/>
            <person name="Doerig C."/>
            <person name="Gruber A."/>
            <person name="Parkinson J."/>
            <person name="Shirley M."/>
            <person name="Wan K.L."/>
            <person name="Berriman M."/>
            <person name="Tomley F."/>
            <person name="Pain A."/>
        </authorList>
    </citation>
    <scope>NUCLEOTIDE SEQUENCE [LARGE SCALE GENOMIC DNA]</scope>
    <source>
        <strain evidence="3">Houghton</strain>
    </source>
</reference>
<evidence type="ECO:0000256" key="1">
    <source>
        <dbReference type="SAM" id="MobiDB-lite"/>
    </source>
</evidence>
<evidence type="ECO:0000256" key="2">
    <source>
        <dbReference type="SAM" id="Phobius"/>
    </source>
</evidence>
<feature type="transmembrane region" description="Helical" evidence="2">
    <location>
        <begin position="327"/>
        <end position="348"/>
    </location>
</feature>